<dbReference type="NCBIfam" id="TIGR02605">
    <property type="entry name" value="CxxC_CxxC_SSSS"/>
    <property type="match status" value="1"/>
</dbReference>
<keyword evidence="4" id="KW-1185">Reference proteome</keyword>
<dbReference type="EMBL" id="VFPH01000002">
    <property type="protein sequence ID" value="TQM37999.1"/>
    <property type="molecule type" value="Genomic_DNA"/>
</dbReference>
<sequence>MVRYEYRCPACGPWTVALPMGAADARRTCPTCEEPSPRRWSAPLLNRMDPASARERLREEASRDVPEVVTSVPPAARRRVPSDHRQARLPRP</sequence>
<feature type="domain" description="Putative regulatory protein FmdB zinc ribbon" evidence="2">
    <location>
        <begin position="1"/>
        <end position="41"/>
    </location>
</feature>
<dbReference type="OrthoDB" id="9792898at2"/>
<name>A0A543FW33_9PSEU</name>
<evidence type="ECO:0000313" key="4">
    <source>
        <dbReference type="Proteomes" id="UP000319818"/>
    </source>
</evidence>
<organism evidence="3 4">
    <name type="scientific">Pseudonocardia cypriaca</name>
    <dbReference type="NCBI Taxonomy" id="882449"/>
    <lineage>
        <taxon>Bacteria</taxon>
        <taxon>Bacillati</taxon>
        <taxon>Actinomycetota</taxon>
        <taxon>Actinomycetes</taxon>
        <taxon>Pseudonocardiales</taxon>
        <taxon>Pseudonocardiaceae</taxon>
        <taxon>Pseudonocardia</taxon>
    </lineage>
</organism>
<evidence type="ECO:0000313" key="3">
    <source>
        <dbReference type="EMBL" id="TQM37999.1"/>
    </source>
</evidence>
<comment type="caution">
    <text evidence="3">The sequence shown here is derived from an EMBL/GenBank/DDBJ whole genome shotgun (WGS) entry which is preliminary data.</text>
</comment>
<proteinExistence type="predicted"/>
<reference evidence="3 4" key="1">
    <citation type="submission" date="2019-06" db="EMBL/GenBank/DDBJ databases">
        <title>Sequencing the genomes of 1000 actinobacteria strains.</title>
        <authorList>
            <person name="Klenk H.-P."/>
        </authorList>
    </citation>
    <scope>NUCLEOTIDE SEQUENCE [LARGE SCALE GENOMIC DNA]</scope>
    <source>
        <strain evidence="3 4">DSM 45511</strain>
    </source>
</reference>
<dbReference type="SMART" id="SM00834">
    <property type="entry name" value="CxxC_CXXC_SSSS"/>
    <property type="match status" value="1"/>
</dbReference>
<protein>
    <submittedName>
        <fullName evidence="3">Putative FmdB family regulatory protein</fullName>
    </submittedName>
</protein>
<dbReference type="AlphaFoldDB" id="A0A543FW33"/>
<evidence type="ECO:0000256" key="1">
    <source>
        <dbReference type="SAM" id="MobiDB-lite"/>
    </source>
</evidence>
<feature type="compositionally biased region" description="Basic and acidic residues" evidence="1">
    <location>
        <begin position="53"/>
        <end position="66"/>
    </location>
</feature>
<evidence type="ECO:0000259" key="2">
    <source>
        <dbReference type="SMART" id="SM00834"/>
    </source>
</evidence>
<feature type="region of interest" description="Disordered" evidence="1">
    <location>
        <begin position="53"/>
        <end position="92"/>
    </location>
</feature>
<dbReference type="Proteomes" id="UP000319818">
    <property type="component" value="Unassembled WGS sequence"/>
</dbReference>
<dbReference type="InterPro" id="IPR013429">
    <property type="entry name" value="Regulatory_FmdB_Zinc_ribbon"/>
</dbReference>
<accession>A0A543FW33</accession>
<gene>
    <name evidence="3" type="ORF">FB388_5223</name>
</gene>